<feature type="coiled-coil region" evidence="1">
    <location>
        <begin position="453"/>
        <end position="491"/>
    </location>
</feature>
<sequence>MSVSMILKLVDQFSGPAKNAETAAEKFKREMDALHTIRTTGTTKDLWDKATFDRASQGLVRRREEMLATQKAEMEAARAVEAAERAKAESAAAAANEIVAANERVVASEQRTVAAIERSAREQAAAQAGLQRQRSAAYVKAERDREAAAARERREQARIEREQRHHGAGALMLGGAASAVSAHSIWHMGEETIKAGAERQHVEVKALNAGIPASEIARIQKAAIEAKRGAPNMGVTEIEELFTEARSAVKHPEETFHIINDLARAGSVLKGMGVDNSGLALIVKAAESLGRMNSPEQFKAYLDGQVKAMQVFGKTITPEQIYEAAKYSKSAGGTLSDHFINATMPSLIQELRGSSAGDALSMMVKTLRGGLEHRGTASQLLSDIGLFADDGKIHRNKAGKVTGYGGKLKGDDLLATNPDRWVWEVFKPAMQANGIKSLEDQIAFANKALPGTAANLVSKLLQQEEAIKQHQRNLEAAADAEQAAANQAQEAASSFTALTKSLNDLSAATSRGAMPAIAAGLNKITSGINALAEAASKHPIAAAGIGAGLGAGALAGSGYLAYQLYKGFGLSVAATQLTGAAAALDAAAGKLALSSGLPTKGPLPKGAAPLGALGGLPLWTTLAALAGIPIIAAAGAANREMLGSVPGNKGENAIPFPSPTDKPWFGPGGKPGTVGLPLPTPENLASATQALQEVQQRGQSAIQTLQMLNGEQVTPNVDASQLDLAVTKGNEAHSVLQQINGTFSPKIDTASFDVAIEKAMKLKQVLGGLGPGGGGHSFSPSSGALHDGPEHR</sequence>
<protein>
    <recommendedName>
        <fullName evidence="5">Phage tail tape measure protein domain-containing protein</fullName>
    </recommendedName>
</protein>
<evidence type="ECO:0008006" key="5">
    <source>
        <dbReference type="Google" id="ProtNLM"/>
    </source>
</evidence>
<reference evidence="3 4" key="1">
    <citation type="journal article" date="2018" name="Arch. Microbiol.">
        <title>New insights into the metabolic potential of the phototrophic purple bacterium Rhodopila globiformis DSM 161(T) from its draft genome sequence and evidence for a vanadium-dependent nitrogenase.</title>
        <authorList>
            <person name="Imhoff J.F."/>
            <person name="Rahn T."/>
            <person name="Kunzel S."/>
            <person name="Neulinger S.C."/>
        </authorList>
    </citation>
    <scope>NUCLEOTIDE SEQUENCE [LARGE SCALE GENOMIC DNA]</scope>
    <source>
        <strain evidence="3 4">DSM 16996</strain>
    </source>
</reference>
<name>A0A2S6N2W3_9HYPH</name>
<feature type="region of interest" description="Disordered" evidence="2">
    <location>
        <begin position="140"/>
        <end position="166"/>
    </location>
</feature>
<proteinExistence type="predicted"/>
<evidence type="ECO:0000313" key="3">
    <source>
        <dbReference type="EMBL" id="PPQ28937.1"/>
    </source>
</evidence>
<dbReference type="Proteomes" id="UP000239089">
    <property type="component" value="Unassembled WGS sequence"/>
</dbReference>
<feature type="region of interest" description="Disordered" evidence="2">
    <location>
        <begin position="771"/>
        <end position="792"/>
    </location>
</feature>
<gene>
    <name evidence="3" type="ORF">CCR94_16230</name>
</gene>
<feature type="compositionally biased region" description="Basic and acidic residues" evidence="2">
    <location>
        <begin position="140"/>
        <end position="165"/>
    </location>
</feature>
<feature type="coiled-coil region" evidence="1">
    <location>
        <begin position="69"/>
        <end position="111"/>
    </location>
</feature>
<comment type="caution">
    <text evidence="3">The sequence shown here is derived from an EMBL/GenBank/DDBJ whole genome shotgun (WGS) entry which is preliminary data.</text>
</comment>
<evidence type="ECO:0000313" key="4">
    <source>
        <dbReference type="Proteomes" id="UP000239089"/>
    </source>
</evidence>
<evidence type="ECO:0000256" key="2">
    <source>
        <dbReference type="SAM" id="MobiDB-lite"/>
    </source>
</evidence>
<accession>A0A2S6N2W3</accession>
<evidence type="ECO:0000256" key="1">
    <source>
        <dbReference type="SAM" id="Coils"/>
    </source>
</evidence>
<dbReference type="AlphaFoldDB" id="A0A2S6N2W3"/>
<keyword evidence="4" id="KW-1185">Reference proteome</keyword>
<dbReference type="EMBL" id="NHSJ01000100">
    <property type="protein sequence ID" value="PPQ28937.1"/>
    <property type="molecule type" value="Genomic_DNA"/>
</dbReference>
<organism evidence="3 4">
    <name type="scientific">Rhodoblastus sphagnicola</name>
    <dbReference type="NCBI Taxonomy" id="333368"/>
    <lineage>
        <taxon>Bacteria</taxon>
        <taxon>Pseudomonadati</taxon>
        <taxon>Pseudomonadota</taxon>
        <taxon>Alphaproteobacteria</taxon>
        <taxon>Hyphomicrobiales</taxon>
        <taxon>Rhodoblastaceae</taxon>
        <taxon>Rhodoblastus</taxon>
    </lineage>
</organism>
<keyword evidence="1" id="KW-0175">Coiled coil</keyword>